<accession>A0A0Q9YA49</accession>
<evidence type="ECO:0000256" key="1">
    <source>
        <dbReference type="SAM" id="Phobius"/>
    </source>
</evidence>
<comment type="caution">
    <text evidence="2">The sequence shown here is derived from an EMBL/GenBank/DDBJ whole genome shotgun (WGS) entry which is preliminary data.</text>
</comment>
<reference evidence="2" key="1">
    <citation type="submission" date="2015-09" db="EMBL/GenBank/DDBJ databases">
        <title>Draft Genome Sequences of Two Novel Amoeba-resistant Intranuclear Bacteria, Candidatus Berkiella cookevillensis and Candidatus Berkiella aquae.</title>
        <authorList>
            <person name="Mehari Y.T."/>
            <person name="Arivett B.A."/>
            <person name="Farone A.L."/>
            <person name="Gunderson J.H."/>
            <person name="Farone M.B."/>
        </authorList>
    </citation>
    <scope>NUCLEOTIDE SEQUENCE [LARGE SCALE GENOMIC DNA]</scope>
    <source>
        <strain evidence="2">CC99</strain>
    </source>
</reference>
<dbReference type="EMBL" id="LKHV01000014">
    <property type="protein sequence ID" value="KRG17600.1"/>
    <property type="molecule type" value="Genomic_DNA"/>
</dbReference>
<proteinExistence type="predicted"/>
<gene>
    <name evidence="2" type="ORF">CC99x_02199</name>
</gene>
<feature type="transmembrane region" description="Helical" evidence="1">
    <location>
        <begin position="67"/>
        <end position="85"/>
    </location>
</feature>
<sequence length="88" mass="10391">MIRGAILRSETQVCQSLIAFVVMYKMYRHPAKPRVFLPFYLLIPVASLSKLFKHVRFGWLTLYQIELIYIYPASGLVFYIAHLLLRKK</sequence>
<dbReference type="STRING" id="437022.CC99x_02199"/>
<feature type="transmembrane region" description="Helical" evidence="1">
    <location>
        <begin position="35"/>
        <end position="52"/>
    </location>
</feature>
<keyword evidence="1" id="KW-0812">Transmembrane</keyword>
<name>A0A0Q9YA49_9GAMM</name>
<protein>
    <submittedName>
        <fullName evidence="2">Uncharacterized protein</fullName>
    </submittedName>
</protein>
<dbReference type="AlphaFoldDB" id="A0A0Q9YA49"/>
<keyword evidence="1" id="KW-1133">Transmembrane helix</keyword>
<keyword evidence="1" id="KW-0472">Membrane</keyword>
<organism evidence="2">
    <name type="scientific">Candidatus Berkiella cookevillensis</name>
    <dbReference type="NCBI Taxonomy" id="437022"/>
    <lineage>
        <taxon>Bacteria</taxon>
        <taxon>Pseudomonadati</taxon>
        <taxon>Pseudomonadota</taxon>
        <taxon>Gammaproteobacteria</taxon>
        <taxon>Candidatus Berkiellales</taxon>
        <taxon>Candidatus Berkiellaceae</taxon>
        <taxon>Candidatus Berkiella</taxon>
    </lineage>
</organism>
<evidence type="ECO:0000313" key="2">
    <source>
        <dbReference type="EMBL" id="KRG17600.1"/>
    </source>
</evidence>